<accession>A0A1S2LBA5</accession>
<dbReference type="Proteomes" id="UP000180098">
    <property type="component" value="Unassembled WGS sequence"/>
</dbReference>
<evidence type="ECO:0000313" key="2">
    <source>
        <dbReference type="Proteomes" id="UP000180098"/>
    </source>
</evidence>
<dbReference type="AlphaFoldDB" id="A0A1S2LBA5"/>
<protein>
    <recommendedName>
        <fullName evidence="3">YlbE-like protein</fullName>
    </recommendedName>
</protein>
<evidence type="ECO:0008006" key="3">
    <source>
        <dbReference type="Google" id="ProtNLM"/>
    </source>
</evidence>
<dbReference type="Pfam" id="PF14003">
    <property type="entry name" value="YlbE"/>
    <property type="match status" value="1"/>
</dbReference>
<sequence>MRHEVQLYINQHPEIKQFIRNNPIWYRYLSRNPESVIQLEQEVKHFYGKTFPQKIERFQSNLNMAMMLLDMIRGMNAPK</sequence>
<evidence type="ECO:0000313" key="1">
    <source>
        <dbReference type="EMBL" id="OIJ09779.1"/>
    </source>
</evidence>
<dbReference type="RefSeq" id="WP_071314168.1">
    <property type="nucleotide sequence ID" value="NZ_MLQQ01000042.1"/>
</dbReference>
<keyword evidence="2" id="KW-1185">Reference proteome</keyword>
<dbReference type="InterPro" id="IPR025613">
    <property type="entry name" value="YlbE"/>
</dbReference>
<dbReference type="OrthoDB" id="1646085at2"/>
<gene>
    <name evidence="1" type="ORF">BKP35_14935</name>
</gene>
<dbReference type="EMBL" id="MLQQ01000042">
    <property type="protein sequence ID" value="OIJ09779.1"/>
    <property type="molecule type" value="Genomic_DNA"/>
</dbReference>
<name>A0A1S2LBA5_9BACI</name>
<proteinExistence type="predicted"/>
<comment type="caution">
    <text evidence="1">The sequence shown here is derived from an EMBL/GenBank/DDBJ whole genome shotgun (WGS) entry which is preliminary data.</text>
</comment>
<reference evidence="1 2" key="1">
    <citation type="submission" date="2016-10" db="EMBL/GenBank/DDBJ databases">
        <title>Draft genome sequences of four alkaliphilic bacteria belonging to the Anaerobacillus genus.</title>
        <authorList>
            <person name="Bassil N.M."/>
            <person name="Lloyd J.R."/>
        </authorList>
    </citation>
    <scope>NUCLEOTIDE SEQUENCE [LARGE SCALE GENOMIC DNA]</scope>
    <source>
        <strain evidence="1 2">DSM 15340</strain>
    </source>
</reference>
<organism evidence="1 2">
    <name type="scientific">Anaerobacillus arseniciselenatis</name>
    <dbReference type="NCBI Taxonomy" id="85682"/>
    <lineage>
        <taxon>Bacteria</taxon>
        <taxon>Bacillati</taxon>
        <taxon>Bacillota</taxon>
        <taxon>Bacilli</taxon>
        <taxon>Bacillales</taxon>
        <taxon>Bacillaceae</taxon>
        <taxon>Anaerobacillus</taxon>
    </lineage>
</organism>